<gene>
    <name evidence="1" type="ORF">A2908_04080</name>
</gene>
<dbReference type="Proteomes" id="UP000176774">
    <property type="component" value="Unassembled WGS sequence"/>
</dbReference>
<name>A0A1G2IDS0_9BACT</name>
<reference evidence="1 2" key="1">
    <citation type="journal article" date="2016" name="Nat. Commun.">
        <title>Thousands of microbial genomes shed light on interconnected biogeochemical processes in an aquifer system.</title>
        <authorList>
            <person name="Anantharaman K."/>
            <person name="Brown C.T."/>
            <person name="Hug L.A."/>
            <person name="Sharon I."/>
            <person name="Castelle C.J."/>
            <person name="Probst A.J."/>
            <person name="Thomas B.C."/>
            <person name="Singh A."/>
            <person name="Wilkins M.J."/>
            <person name="Karaoz U."/>
            <person name="Brodie E.L."/>
            <person name="Williams K.H."/>
            <person name="Hubbard S.S."/>
            <person name="Banfield J.F."/>
        </authorList>
    </citation>
    <scope>NUCLEOTIDE SEQUENCE [LARGE SCALE GENOMIC DNA]</scope>
</reference>
<evidence type="ECO:0000313" key="2">
    <source>
        <dbReference type="Proteomes" id="UP000176774"/>
    </source>
</evidence>
<dbReference type="Gene3D" id="3.40.50.150">
    <property type="entry name" value="Vaccinia Virus protein VP39"/>
    <property type="match status" value="1"/>
</dbReference>
<evidence type="ECO:0000313" key="1">
    <source>
        <dbReference type="EMBL" id="OGZ72288.1"/>
    </source>
</evidence>
<accession>A0A1G2IDS0</accession>
<dbReference type="EMBL" id="MHPA01000028">
    <property type="protein sequence ID" value="OGZ72288.1"/>
    <property type="molecule type" value="Genomic_DNA"/>
</dbReference>
<evidence type="ECO:0008006" key="3">
    <source>
        <dbReference type="Google" id="ProtNLM"/>
    </source>
</evidence>
<dbReference type="AlphaFoldDB" id="A0A1G2IDS0"/>
<protein>
    <recommendedName>
        <fullName evidence="3">Methyltransferase</fullName>
    </recommendedName>
</protein>
<organism evidence="1 2">
    <name type="scientific">Candidatus Staskawiczbacteria bacterium RIFCSPLOWO2_01_FULL_38_12b</name>
    <dbReference type="NCBI Taxonomy" id="1802214"/>
    <lineage>
        <taxon>Bacteria</taxon>
        <taxon>Candidatus Staskawicziibacteriota</taxon>
    </lineage>
</organism>
<comment type="caution">
    <text evidence="1">The sequence shown here is derived from an EMBL/GenBank/DDBJ whole genome shotgun (WGS) entry which is preliminary data.</text>
</comment>
<proteinExistence type="predicted"/>
<dbReference type="SUPFAM" id="SSF53335">
    <property type="entry name" value="S-adenosyl-L-methionine-dependent methyltransferases"/>
    <property type="match status" value="1"/>
</dbReference>
<dbReference type="Pfam" id="PF13578">
    <property type="entry name" value="Methyltransf_24"/>
    <property type="match status" value="1"/>
</dbReference>
<dbReference type="STRING" id="1802214.A2908_04080"/>
<dbReference type="InterPro" id="IPR029063">
    <property type="entry name" value="SAM-dependent_MTases_sf"/>
</dbReference>
<sequence>MSNLIQKNNIFNILQFGFKSPQNFKILVEKAVERFFDIKGNLSEKENRDWIKSNCRDYIEFFKNIDANLWEESLQYTGVFKLKAEGALSKINYNLGGGGIYPILYFLTKFKKPKYIVETGVAAGFSSQMFLKAIQENGQGMLYSSDLAYFRLKDPEQYIGFLVENELKKNWKLFTEGDKINIINIKKEVSSIDIFHYDSDKSYSGRVFALKQLGSLFHAGTVIIFDDIQDNSHFHDYVQEKKIKEYYIFKFENKYVGIIANLSKLSSTQVH</sequence>